<proteinExistence type="predicted"/>
<dbReference type="InterPro" id="IPR001387">
    <property type="entry name" value="Cro/C1-type_HTH"/>
</dbReference>
<dbReference type="PROSITE" id="PS50943">
    <property type="entry name" value="HTH_CROC1"/>
    <property type="match status" value="1"/>
</dbReference>
<evidence type="ECO:0000313" key="2">
    <source>
        <dbReference type="EMBL" id="RRQ78441.1"/>
    </source>
</evidence>
<dbReference type="SMART" id="SM00530">
    <property type="entry name" value="HTH_XRE"/>
    <property type="match status" value="1"/>
</dbReference>
<gene>
    <name evidence="2" type="ORF">CQW44_36635</name>
</gene>
<comment type="caution">
    <text evidence="2">The sequence shown here is derived from an EMBL/GenBank/DDBJ whole genome shotgun (WGS) entry which is preliminary data.</text>
</comment>
<dbReference type="GO" id="GO:0003677">
    <property type="term" value="F:DNA binding"/>
    <property type="evidence" value="ECO:0007669"/>
    <property type="project" value="InterPro"/>
</dbReference>
<organism evidence="2 3">
    <name type="scientific">Streptomyces griseofuscus</name>
    <dbReference type="NCBI Taxonomy" id="146922"/>
    <lineage>
        <taxon>Bacteria</taxon>
        <taxon>Bacillati</taxon>
        <taxon>Actinomycetota</taxon>
        <taxon>Actinomycetes</taxon>
        <taxon>Kitasatosporales</taxon>
        <taxon>Streptomycetaceae</taxon>
        <taxon>Streptomyces</taxon>
    </lineage>
</organism>
<accession>A0A426RW23</accession>
<dbReference type="EMBL" id="PDES01000022">
    <property type="protein sequence ID" value="RRQ78441.1"/>
    <property type="molecule type" value="Genomic_DNA"/>
</dbReference>
<dbReference type="Pfam" id="PF19054">
    <property type="entry name" value="DUF5753"/>
    <property type="match status" value="1"/>
</dbReference>
<dbReference type="SUPFAM" id="SSF47413">
    <property type="entry name" value="lambda repressor-like DNA-binding domains"/>
    <property type="match status" value="1"/>
</dbReference>
<protein>
    <submittedName>
        <fullName evidence="2">Transcriptional regulator</fullName>
    </submittedName>
</protein>
<dbReference type="InterPro" id="IPR043917">
    <property type="entry name" value="DUF5753"/>
</dbReference>
<dbReference type="CDD" id="cd00093">
    <property type="entry name" value="HTH_XRE"/>
    <property type="match status" value="1"/>
</dbReference>
<reference evidence="2 3" key="1">
    <citation type="submission" date="2017-10" db="EMBL/GenBank/DDBJ databases">
        <title>Draft genome of actinobacteria isolated from guarana (Paullinia cupana (Mart.) Ducke.</title>
        <authorList>
            <person name="Siqueira K.A."/>
            <person name="Liotti R.G."/>
            <person name="Mendes T.A."/>
            <person name="Soares M.A."/>
        </authorList>
    </citation>
    <scope>NUCLEOTIDE SEQUENCE [LARGE SCALE GENOMIC DNA]</scope>
    <source>
        <strain evidence="2 3">199</strain>
    </source>
</reference>
<keyword evidence="3" id="KW-1185">Reference proteome</keyword>
<sequence>MGVFAMVGRQLKLLRERAGLSQPEFGALVGYGPDQISAMERGVRTPRPDFLVKADPILNADGILIAVIPEVEDAMRRARTRHPEWYRGQAEMEKEAEELHFYANQAVPGLLQTADYARAVFAKRRPFLSEETIEKRVADRLSRQQVLERWPAPIVSYVLEEVMLDRPIGGKRAHADQLGHLLTVGDRQNIEIQVMPTKVEEHPSLGSSFNLLVPKGHEQVAYLEAQGHPQLIIHRDDVRKIADRYGIMRAMALTPKESRALIVEKLEKL</sequence>
<feature type="domain" description="HTH cro/C1-type" evidence="1">
    <location>
        <begin position="11"/>
        <end position="53"/>
    </location>
</feature>
<dbReference type="Pfam" id="PF13560">
    <property type="entry name" value="HTH_31"/>
    <property type="match status" value="1"/>
</dbReference>
<dbReference type="RefSeq" id="WP_125212217.1">
    <property type="nucleotide sequence ID" value="NZ_PDER01000028.1"/>
</dbReference>
<dbReference type="InterPro" id="IPR010982">
    <property type="entry name" value="Lambda_DNA-bd_dom_sf"/>
</dbReference>
<dbReference type="Gene3D" id="1.10.260.40">
    <property type="entry name" value="lambda repressor-like DNA-binding domains"/>
    <property type="match status" value="1"/>
</dbReference>
<name>A0A426RW23_9ACTN</name>
<dbReference type="Proteomes" id="UP000276379">
    <property type="component" value="Unassembled WGS sequence"/>
</dbReference>
<evidence type="ECO:0000313" key="3">
    <source>
        <dbReference type="Proteomes" id="UP000276379"/>
    </source>
</evidence>
<evidence type="ECO:0000259" key="1">
    <source>
        <dbReference type="PROSITE" id="PS50943"/>
    </source>
</evidence>
<dbReference type="AlphaFoldDB" id="A0A426RW23"/>